<comment type="caution">
    <text evidence="7">The sequence shown here is derived from an EMBL/GenBank/DDBJ whole genome shotgun (WGS) entry which is preliminary data.</text>
</comment>
<keyword evidence="4" id="KW-0460">Magnesium</keyword>
<accession>A0ABY2BHE2</accession>
<dbReference type="EMBL" id="SLWM01000009">
    <property type="protein sequence ID" value="TCO20246.1"/>
    <property type="molecule type" value="Genomic_DNA"/>
</dbReference>
<dbReference type="SUPFAM" id="SSF55811">
    <property type="entry name" value="Nudix"/>
    <property type="match status" value="1"/>
</dbReference>
<dbReference type="InterPro" id="IPR020084">
    <property type="entry name" value="NUDIX_hydrolase_CS"/>
</dbReference>
<dbReference type="InterPro" id="IPR000086">
    <property type="entry name" value="NUDIX_hydrolase_dom"/>
</dbReference>
<evidence type="ECO:0000256" key="2">
    <source>
        <dbReference type="ARBA" id="ARBA00005582"/>
    </source>
</evidence>
<comment type="similarity">
    <text evidence="2 5">Belongs to the Nudix hydrolase family.</text>
</comment>
<keyword evidence="8" id="KW-1185">Reference proteome</keyword>
<evidence type="ECO:0000256" key="1">
    <source>
        <dbReference type="ARBA" id="ARBA00001946"/>
    </source>
</evidence>
<keyword evidence="3 5" id="KW-0378">Hydrolase</keyword>
<dbReference type="PANTHER" id="PTHR43046:SF12">
    <property type="entry name" value="GDP-MANNOSE MANNOSYL HYDROLASE"/>
    <property type="match status" value="1"/>
</dbReference>
<evidence type="ECO:0000256" key="3">
    <source>
        <dbReference type="ARBA" id="ARBA00022801"/>
    </source>
</evidence>
<evidence type="ECO:0000256" key="5">
    <source>
        <dbReference type="RuleBase" id="RU003476"/>
    </source>
</evidence>
<feature type="domain" description="Nudix hydrolase" evidence="6">
    <location>
        <begin position="1"/>
        <end position="136"/>
    </location>
</feature>
<protein>
    <submittedName>
        <fullName evidence="7">ADP-ribose pyrophosphatase YjhB (NUDIX family)</fullName>
    </submittedName>
</protein>
<evidence type="ECO:0000313" key="8">
    <source>
        <dbReference type="Proteomes" id="UP000295818"/>
    </source>
</evidence>
<dbReference type="PROSITE" id="PS00893">
    <property type="entry name" value="NUDIX_BOX"/>
    <property type="match status" value="1"/>
</dbReference>
<evidence type="ECO:0000256" key="4">
    <source>
        <dbReference type="ARBA" id="ARBA00022842"/>
    </source>
</evidence>
<gene>
    <name evidence="7" type="ORF">EV644_109267</name>
</gene>
<name>A0ABY2BHE2_9ACTN</name>
<dbReference type="InterPro" id="IPR020476">
    <property type="entry name" value="Nudix_hydrolase"/>
</dbReference>
<dbReference type="PRINTS" id="PR00502">
    <property type="entry name" value="NUDIXFAMILY"/>
</dbReference>
<comment type="cofactor">
    <cofactor evidence="1">
        <name>Mg(2+)</name>
        <dbReference type="ChEBI" id="CHEBI:18420"/>
    </cofactor>
</comment>
<dbReference type="InterPro" id="IPR015797">
    <property type="entry name" value="NUDIX_hydrolase-like_dom_sf"/>
</dbReference>
<dbReference type="Pfam" id="PF00293">
    <property type="entry name" value="NUDIX"/>
    <property type="match status" value="1"/>
</dbReference>
<organism evidence="7 8">
    <name type="scientific">Kribbella orskensis</name>
    <dbReference type="NCBI Taxonomy" id="2512216"/>
    <lineage>
        <taxon>Bacteria</taxon>
        <taxon>Bacillati</taxon>
        <taxon>Actinomycetota</taxon>
        <taxon>Actinomycetes</taxon>
        <taxon>Propionibacteriales</taxon>
        <taxon>Kribbellaceae</taxon>
        <taxon>Kribbella</taxon>
    </lineage>
</organism>
<reference evidence="7 8" key="1">
    <citation type="journal article" date="2015" name="Stand. Genomic Sci.">
        <title>Genomic Encyclopedia of Bacterial and Archaeal Type Strains, Phase III: the genomes of soil and plant-associated and newly described type strains.</title>
        <authorList>
            <person name="Whitman W.B."/>
            <person name="Woyke T."/>
            <person name="Klenk H.P."/>
            <person name="Zhou Y."/>
            <person name="Lilburn T.G."/>
            <person name="Beck B.J."/>
            <person name="De Vos P."/>
            <person name="Vandamme P."/>
            <person name="Eisen J.A."/>
            <person name="Garrity G."/>
            <person name="Hugenholtz P."/>
            <person name="Kyrpides N.C."/>
        </authorList>
    </citation>
    <scope>NUCLEOTIDE SEQUENCE [LARGE SCALE GENOMIC DNA]</scope>
    <source>
        <strain evidence="7 8">VKM Ac-2538</strain>
    </source>
</reference>
<sequence length="175" mass="19444">MLVIKRYLRHESADLCVMCDDARWPGLNCRGHQYAVLPGGHVEAGETIEEAALRELREETTLEARIDRLLWTGLHNGRPAEYFLMADVVGTPVLSGPEAEAHSENNSFELLWAGPDMLEPLGLHPADLVPHLTKLLAKEQAQVVHSAMRLRKAAAAASSPTVWMESAGWRPHNQR</sequence>
<dbReference type="Gene3D" id="3.90.79.10">
    <property type="entry name" value="Nucleoside Triphosphate Pyrophosphohydrolase"/>
    <property type="match status" value="1"/>
</dbReference>
<evidence type="ECO:0000313" key="7">
    <source>
        <dbReference type="EMBL" id="TCO20246.1"/>
    </source>
</evidence>
<proteinExistence type="inferred from homology"/>
<dbReference type="PANTHER" id="PTHR43046">
    <property type="entry name" value="GDP-MANNOSE MANNOSYL HYDROLASE"/>
    <property type="match status" value="1"/>
</dbReference>
<dbReference type="PROSITE" id="PS51462">
    <property type="entry name" value="NUDIX"/>
    <property type="match status" value="1"/>
</dbReference>
<evidence type="ECO:0000259" key="6">
    <source>
        <dbReference type="PROSITE" id="PS51462"/>
    </source>
</evidence>
<dbReference type="Proteomes" id="UP000295818">
    <property type="component" value="Unassembled WGS sequence"/>
</dbReference>